<dbReference type="AlphaFoldDB" id="A0AAP4R1Z6"/>
<dbReference type="EMBL" id="JAUJQS010000010">
    <property type="protein sequence ID" value="MDN7566028.1"/>
    <property type="molecule type" value="Genomic_DNA"/>
</dbReference>
<evidence type="ECO:0000313" key="2">
    <source>
        <dbReference type="Proteomes" id="UP001172109"/>
    </source>
</evidence>
<evidence type="ECO:0000313" key="1">
    <source>
        <dbReference type="EMBL" id="MDN7566028.1"/>
    </source>
</evidence>
<name>A0AAP4R1Z6_9BURK</name>
<dbReference type="RefSeq" id="WP_224755697.1">
    <property type="nucleotide sequence ID" value="NZ_CADEUY010000002.1"/>
</dbReference>
<proteinExistence type="predicted"/>
<protein>
    <submittedName>
        <fullName evidence="1">Uncharacterized protein</fullName>
    </submittedName>
</protein>
<dbReference type="Proteomes" id="UP001172109">
    <property type="component" value="Unassembled WGS sequence"/>
</dbReference>
<comment type="caution">
    <text evidence="1">The sequence shown here is derived from an EMBL/GenBank/DDBJ whole genome shotgun (WGS) entry which is preliminary data.</text>
</comment>
<reference evidence="1" key="1">
    <citation type="submission" date="2023-07" db="EMBL/GenBank/DDBJ databases">
        <title>A collection of bacterial strains from the Burkholderia cepacia Research Laboratory and Repository.</title>
        <authorList>
            <person name="Lipuma J."/>
            <person name="Spilker T."/>
            <person name="Caverly L."/>
        </authorList>
    </citation>
    <scope>NUCLEOTIDE SEQUENCE</scope>
    <source>
        <strain evidence="1">AU44979</strain>
    </source>
</reference>
<gene>
    <name evidence="1" type="ORF">QZM56_16070</name>
</gene>
<accession>A0AAP4R1Z6</accession>
<organism evidence="1 2">
    <name type="scientific">Burkholderia contaminans</name>
    <dbReference type="NCBI Taxonomy" id="488447"/>
    <lineage>
        <taxon>Bacteria</taxon>
        <taxon>Pseudomonadati</taxon>
        <taxon>Pseudomonadota</taxon>
        <taxon>Betaproteobacteria</taxon>
        <taxon>Burkholderiales</taxon>
        <taxon>Burkholderiaceae</taxon>
        <taxon>Burkholderia</taxon>
        <taxon>Burkholderia cepacia complex</taxon>
    </lineage>
</organism>
<sequence>MVESRCPLRIDFTQAHASRTRRRFHLRKPSDSEYFVEVARAGANTRKNRREDAYGIAMFRSGDERLIGQLDGFLTGTRIGAPEGIASDESRVVEGAFARLMTCIKTARAARAMMEVRACRSRSRADMHRAVCVFTFMIRASIMPSLFAHASSLQIVMPPGEPTPHVPPAASHRNRPVDTDGDSLLSPHEIAILMVLASEPRRQQGDPADLHCLADRGLVRLDAAPLADAHVRLSDRGLQMVSRLAERDRPRLGRHADFTMAGRTASETPRRAPR</sequence>